<organism evidence="1 2">
    <name type="scientific">Paenibacillus anaericanus</name>
    <dbReference type="NCBI Taxonomy" id="170367"/>
    <lineage>
        <taxon>Bacteria</taxon>
        <taxon>Bacillati</taxon>
        <taxon>Bacillota</taxon>
        <taxon>Bacilli</taxon>
        <taxon>Bacillales</taxon>
        <taxon>Paenibacillaceae</taxon>
        <taxon>Paenibacillus</taxon>
    </lineage>
</organism>
<name>A0A433Y839_9BACL</name>
<protein>
    <submittedName>
        <fullName evidence="1">Uncharacterized protein</fullName>
    </submittedName>
</protein>
<sequence length="207" mass="23388">MNNEITNEEDNNSQSNNTDEKLTELIKAVHQNGLTALKMHFDEVDALVLNHDKYGPIFVYHVKDDSNDGYACGFLLHELISQFQSGSNPAEWMASFFFELMKVKGGKALPKPPVGEDEAKALIDKVLIPQMIEAVREEFAPEQVHAGLDWNEEHGPVFEAGFPVIREGNNVCAFPLHLLFTHFLVNRDPSELLLQGLYKIRKEHGMD</sequence>
<dbReference type="RefSeq" id="WP_127192774.1">
    <property type="nucleotide sequence ID" value="NZ_RZNY01000011.1"/>
</dbReference>
<evidence type="ECO:0000313" key="1">
    <source>
        <dbReference type="EMBL" id="RUT45500.1"/>
    </source>
</evidence>
<keyword evidence="2" id="KW-1185">Reference proteome</keyword>
<dbReference type="EMBL" id="RZNY01000011">
    <property type="protein sequence ID" value="RUT45500.1"/>
    <property type="molecule type" value="Genomic_DNA"/>
</dbReference>
<reference evidence="1 2" key="1">
    <citation type="submission" date="2018-12" db="EMBL/GenBank/DDBJ databases">
        <authorList>
            <person name="Sun L."/>
            <person name="Chen Z."/>
        </authorList>
    </citation>
    <scope>NUCLEOTIDE SEQUENCE [LARGE SCALE GENOMIC DNA]</scope>
    <source>
        <strain evidence="1 2">DSM 15890</strain>
    </source>
</reference>
<dbReference type="OrthoDB" id="2654042at2"/>
<accession>A0A433Y839</accession>
<gene>
    <name evidence="1" type="ORF">EJP82_14480</name>
</gene>
<proteinExistence type="predicted"/>
<comment type="caution">
    <text evidence="1">The sequence shown here is derived from an EMBL/GenBank/DDBJ whole genome shotgun (WGS) entry which is preliminary data.</text>
</comment>
<dbReference type="AlphaFoldDB" id="A0A433Y839"/>
<evidence type="ECO:0000313" key="2">
    <source>
        <dbReference type="Proteomes" id="UP000279446"/>
    </source>
</evidence>
<dbReference type="Proteomes" id="UP000279446">
    <property type="component" value="Unassembled WGS sequence"/>
</dbReference>